<dbReference type="Proteomes" id="UP000030752">
    <property type="component" value="Unassembled WGS sequence"/>
</dbReference>
<dbReference type="PANTHER" id="PTHR36057:SF1">
    <property type="entry name" value="LIPOPROTEIN LIPID ATTACHMENT SITE-LIKE PROTEIN, PUTATIVE (DUF1223)-RELATED"/>
    <property type="match status" value="1"/>
</dbReference>
<organism evidence="1 2">
    <name type="scientific">Cyphellophora europaea (strain CBS 101466)</name>
    <name type="common">Phialophora europaea</name>
    <dbReference type="NCBI Taxonomy" id="1220924"/>
    <lineage>
        <taxon>Eukaryota</taxon>
        <taxon>Fungi</taxon>
        <taxon>Dikarya</taxon>
        <taxon>Ascomycota</taxon>
        <taxon>Pezizomycotina</taxon>
        <taxon>Eurotiomycetes</taxon>
        <taxon>Chaetothyriomycetidae</taxon>
        <taxon>Chaetothyriales</taxon>
        <taxon>Cyphellophoraceae</taxon>
        <taxon>Cyphellophora</taxon>
    </lineage>
</organism>
<evidence type="ECO:0000313" key="2">
    <source>
        <dbReference type="Proteomes" id="UP000030752"/>
    </source>
</evidence>
<dbReference type="Pfam" id="PF06764">
    <property type="entry name" value="DUF1223"/>
    <property type="match status" value="1"/>
</dbReference>
<dbReference type="InterPro" id="IPR036249">
    <property type="entry name" value="Thioredoxin-like_sf"/>
</dbReference>
<keyword evidence="2" id="KW-1185">Reference proteome</keyword>
<proteinExistence type="predicted"/>
<dbReference type="InParanoid" id="W2S880"/>
<name>W2S880_CYPE1</name>
<dbReference type="eggNOG" id="ENOG502QQGJ">
    <property type="taxonomic scope" value="Eukaryota"/>
</dbReference>
<gene>
    <name evidence="1" type="ORF">HMPREF1541_10694</name>
</gene>
<accession>W2S880</accession>
<dbReference type="SUPFAM" id="SSF52833">
    <property type="entry name" value="Thioredoxin-like"/>
    <property type="match status" value="1"/>
</dbReference>
<dbReference type="EMBL" id="KI635846">
    <property type="protein sequence ID" value="ETN44144.1"/>
    <property type="molecule type" value="Genomic_DNA"/>
</dbReference>
<dbReference type="HOGENOM" id="CLU_065609_2_0_1"/>
<dbReference type="VEuPathDB" id="FungiDB:HMPREF1541_10694"/>
<evidence type="ECO:0008006" key="3">
    <source>
        <dbReference type="Google" id="ProtNLM"/>
    </source>
</evidence>
<dbReference type="AlphaFoldDB" id="W2S880"/>
<evidence type="ECO:0000313" key="1">
    <source>
        <dbReference type="EMBL" id="ETN44144.1"/>
    </source>
</evidence>
<dbReference type="RefSeq" id="XP_008713586.1">
    <property type="nucleotide sequence ID" value="XM_008715364.1"/>
</dbReference>
<dbReference type="GeneID" id="19978033"/>
<dbReference type="InterPro" id="IPR010634">
    <property type="entry name" value="DUF1223"/>
</dbReference>
<dbReference type="PANTHER" id="PTHR36057">
    <property type="match status" value="1"/>
</dbReference>
<reference evidence="1 2" key="1">
    <citation type="submission" date="2013-03" db="EMBL/GenBank/DDBJ databases">
        <title>The Genome Sequence of Phialophora europaea CBS 101466.</title>
        <authorList>
            <consortium name="The Broad Institute Genomics Platform"/>
            <person name="Cuomo C."/>
            <person name="de Hoog S."/>
            <person name="Gorbushina A."/>
            <person name="Walker B."/>
            <person name="Young S.K."/>
            <person name="Zeng Q."/>
            <person name="Gargeya S."/>
            <person name="Fitzgerald M."/>
            <person name="Haas B."/>
            <person name="Abouelleil A."/>
            <person name="Allen A.W."/>
            <person name="Alvarado L."/>
            <person name="Arachchi H.M."/>
            <person name="Berlin A.M."/>
            <person name="Chapman S.B."/>
            <person name="Gainer-Dewar J."/>
            <person name="Goldberg J."/>
            <person name="Griggs A."/>
            <person name="Gujja S."/>
            <person name="Hansen M."/>
            <person name="Howarth C."/>
            <person name="Imamovic A."/>
            <person name="Ireland A."/>
            <person name="Larimer J."/>
            <person name="McCowan C."/>
            <person name="Murphy C."/>
            <person name="Pearson M."/>
            <person name="Poon T.W."/>
            <person name="Priest M."/>
            <person name="Roberts A."/>
            <person name="Saif S."/>
            <person name="Shea T."/>
            <person name="Sisk P."/>
            <person name="Sykes S."/>
            <person name="Wortman J."/>
            <person name="Nusbaum C."/>
            <person name="Birren B."/>
        </authorList>
    </citation>
    <scope>NUCLEOTIDE SEQUENCE [LARGE SCALE GENOMIC DNA]</scope>
    <source>
        <strain evidence="1 2">CBS 101466</strain>
    </source>
</reference>
<dbReference type="OrthoDB" id="938668at2759"/>
<protein>
    <recommendedName>
        <fullName evidence="3">DUF1223-domain-containing protein</fullName>
    </recommendedName>
</protein>
<sequence>MSFFRTLFFRKKKAPLVCTIDLAHDPNHVHTDACFVEIAPLSIVEFFMSQGCEACPAAIPLIHKSAMANNNVLLLTYNVTYFNNRTGWTDTKSNTLWDARQAAYSKRWSRTAAFTPQVIIDGIADGTGAKEGDFNSILSNAIEARNNSPLAVGMEKVDNRRLKIASETVETEVYDVVVISYEARAEVVKVGKGPNKGKKLEHRNVVREVVKIEEWAGGPKVLELLEMPEGNALQHVVVLQQGVGGPIVAACRL</sequence>
<dbReference type="STRING" id="1220924.W2S880"/>